<dbReference type="InterPro" id="IPR009057">
    <property type="entry name" value="Homeodomain-like_sf"/>
</dbReference>
<dbReference type="SUPFAM" id="SSF46689">
    <property type="entry name" value="Homeodomain-like"/>
    <property type="match status" value="2"/>
</dbReference>
<dbReference type="InterPro" id="IPR002818">
    <property type="entry name" value="DJ-1/PfpI"/>
</dbReference>
<dbReference type="InterPro" id="IPR052158">
    <property type="entry name" value="INH-QAR"/>
</dbReference>
<dbReference type="SUPFAM" id="SSF52317">
    <property type="entry name" value="Class I glutamine amidotransferase-like"/>
    <property type="match status" value="1"/>
</dbReference>
<dbReference type="KEGG" id="yti:FNA67_08525"/>
<evidence type="ECO:0000313" key="3">
    <source>
        <dbReference type="EMBL" id="QEE20217.1"/>
    </source>
</evidence>
<dbReference type="AlphaFoldDB" id="A0A5B9DLZ6"/>
<dbReference type="Gene3D" id="1.10.10.60">
    <property type="entry name" value="Homeodomain-like"/>
    <property type="match status" value="1"/>
</dbReference>
<gene>
    <name evidence="3" type="ORF">FNA67_08525</name>
</gene>
<protein>
    <submittedName>
        <fullName evidence="3">Helix-turn-helix domain-containing protein</fullName>
    </submittedName>
</protein>
<accession>A0A5B9DLZ6</accession>
<organism evidence="3 4">
    <name type="scientific">Paradevosia tibetensis</name>
    <dbReference type="NCBI Taxonomy" id="1447062"/>
    <lineage>
        <taxon>Bacteria</taxon>
        <taxon>Pseudomonadati</taxon>
        <taxon>Pseudomonadota</taxon>
        <taxon>Alphaproteobacteria</taxon>
        <taxon>Hyphomicrobiales</taxon>
        <taxon>Devosiaceae</taxon>
        <taxon>Paradevosia</taxon>
    </lineage>
</organism>
<evidence type="ECO:0000256" key="1">
    <source>
        <dbReference type="ARBA" id="ARBA00023015"/>
    </source>
</evidence>
<dbReference type="RefSeq" id="WP_147655749.1">
    <property type="nucleotide sequence ID" value="NZ_BMFM01000001.1"/>
</dbReference>
<name>A0A5B9DLZ6_9HYPH</name>
<dbReference type="CDD" id="cd03137">
    <property type="entry name" value="GATase1_AraC_1"/>
    <property type="match status" value="1"/>
</dbReference>
<keyword evidence="4" id="KW-1185">Reference proteome</keyword>
<proteinExistence type="predicted"/>
<dbReference type="Gene3D" id="3.40.50.880">
    <property type="match status" value="1"/>
</dbReference>
<dbReference type="PANTHER" id="PTHR43130">
    <property type="entry name" value="ARAC-FAMILY TRANSCRIPTIONAL REGULATOR"/>
    <property type="match status" value="1"/>
</dbReference>
<dbReference type="Pfam" id="PF01965">
    <property type="entry name" value="DJ-1_PfpI"/>
    <property type="match status" value="1"/>
</dbReference>
<dbReference type="GO" id="GO:0043565">
    <property type="term" value="F:sequence-specific DNA binding"/>
    <property type="evidence" value="ECO:0007669"/>
    <property type="project" value="InterPro"/>
</dbReference>
<dbReference type="PANTHER" id="PTHR43130:SF3">
    <property type="entry name" value="HTH-TYPE TRANSCRIPTIONAL REGULATOR RV1931C"/>
    <property type="match status" value="1"/>
</dbReference>
<dbReference type="InterPro" id="IPR018060">
    <property type="entry name" value="HTH_AraC"/>
</dbReference>
<dbReference type="PROSITE" id="PS01124">
    <property type="entry name" value="HTH_ARAC_FAMILY_2"/>
    <property type="match status" value="1"/>
</dbReference>
<dbReference type="Proteomes" id="UP000321062">
    <property type="component" value="Chromosome"/>
</dbReference>
<sequence>MADKGQHSIAMLVYDGVAPSDVTGPLECFGLANFISGNAPYDIATVSHDGKMVQAAGGWISLQPTHSFATLPSSVDTLLVPGGPAAPLAGEDSRTKAWLAERATTAGRYGSVCNGAFLLAAAGLTRSVRVATHWAYGDELSRRYPETDVDMDALFVRSRNVWTSAGMTAGMDLALALIEADCGRPLAMEVARHMVLYLRRSGGQSQFSTHLRAQFSDTPAIGELQQWIIDNPAEDLRTEALARRAGMGQRTLLRAFRLHTGTPLGEFVADARFRHACNLLEWTDRGLGEVAVLSGLGGEANMRRAFMARIGIPPTEYRARFHMNAPTEHPDEPGPDQELRRIFHAGARTFRERRG</sequence>
<dbReference type="Pfam" id="PF12833">
    <property type="entry name" value="HTH_18"/>
    <property type="match status" value="1"/>
</dbReference>
<dbReference type="GO" id="GO:0003700">
    <property type="term" value="F:DNA-binding transcription factor activity"/>
    <property type="evidence" value="ECO:0007669"/>
    <property type="project" value="InterPro"/>
</dbReference>
<keyword evidence="2" id="KW-0804">Transcription</keyword>
<dbReference type="SMART" id="SM00342">
    <property type="entry name" value="HTH_ARAC"/>
    <property type="match status" value="1"/>
</dbReference>
<evidence type="ECO:0000313" key="4">
    <source>
        <dbReference type="Proteomes" id="UP000321062"/>
    </source>
</evidence>
<keyword evidence="1" id="KW-0805">Transcription regulation</keyword>
<reference evidence="3 4" key="1">
    <citation type="journal article" date="2015" name="Int. J. Syst. Evol. Microbiol.">
        <title>Youhaiella tibetensis gen. nov., sp. nov., isolated from subsurface sediment.</title>
        <authorList>
            <person name="Wang Y.X."/>
            <person name="Huang F.Q."/>
            <person name="Nogi Y."/>
            <person name="Pang S.J."/>
            <person name="Wang P.K."/>
            <person name="Lv J."/>
        </authorList>
    </citation>
    <scope>NUCLEOTIDE SEQUENCE [LARGE SCALE GENOMIC DNA]</scope>
    <source>
        <strain evidence="4">fig4</strain>
    </source>
</reference>
<evidence type="ECO:0000256" key="2">
    <source>
        <dbReference type="ARBA" id="ARBA00023163"/>
    </source>
</evidence>
<dbReference type="InterPro" id="IPR029062">
    <property type="entry name" value="Class_I_gatase-like"/>
</dbReference>
<dbReference type="EMBL" id="CP041690">
    <property type="protein sequence ID" value="QEE20217.1"/>
    <property type="molecule type" value="Genomic_DNA"/>
</dbReference>
<dbReference type="OrthoDB" id="9793422at2"/>